<dbReference type="SUPFAM" id="SSF56672">
    <property type="entry name" value="DNA/RNA polymerases"/>
    <property type="match status" value="1"/>
</dbReference>
<gene>
    <name evidence="1" type="ORF">A2U01_0008560</name>
</gene>
<dbReference type="CDD" id="cd09272">
    <property type="entry name" value="RNase_HI_RT_Ty1"/>
    <property type="match status" value="1"/>
</dbReference>
<comment type="caution">
    <text evidence="1">The sequence shown here is derived from an EMBL/GenBank/DDBJ whole genome shotgun (WGS) entry which is preliminary data.</text>
</comment>
<dbReference type="InterPro" id="IPR043502">
    <property type="entry name" value="DNA/RNA_pol_sf"/>
</dbReference>
<evidence type="ECO:0000313" key="1">
    <source>
        <dbReference type="EMBL" id="MCH87683.1"/>
    </source>
</evidence>
<dbReference type="Proteomes" id="UP000265520">
    <property type="component" value="Unassembled WGS sequence"/>
</dbReference>
<sequence length="208" mass="23318">MQPQLQLHSASSETISDPTVYRRLIGQGLFFAANSSLKLTGFSDSDWAACPDTRRSTTGLCFFLGNSLISWKSKKQNVVSRSSSEAEYRALAQATCEAQWLKHLLQDFNISHSTPIVLYCDNRSTLHIAANPVFHERTKHIELDCHVVREKLQAGLIHLLPVSSKEQVADILTKSLHPGPFHMLQDKLGMIDIYSSLRGTVKIEEKVK</sequence>
<dbReference type="PANTHER" id="PTHR11439">
    <property type="entry name" value="GAG-POL-RELATED RETROTRANSPOSON"/>
    <property type="match status" value="1"/>
</dbReference>
<dbReference type="AlphaFoldDB" id="A0A392MKH6"/>
<organism evidence="1 2">
    <name type="scientific">Trifolium medium</name>
    <dbReference type="NCBI Taxonomy" id="97028"/>
    <lineage>
        <taxon>Eukaryota</taxon>
        <taxon>Viridiplantae</taxon>
        <taxon>Streptophyta</taxon>
        <taxon>Embryophyta</taxon>
        <taxon>Tracheophyta</taxon>
        <taxon>Spermatophyta</taxon>
        <taxon>Magnoliopsida</taxon>
        <taxon>eudicotyledons</taxon>
        <taxon>Gunneridae</taxon>
        <taxon>Pentapetalae</taxon>
        <taxon>rosids</taxon>
        <taxon>fabids</taxon>
        <taxon>Fabales</taxon>
        <taxon>Fabaceae</taxon>
        <taxon>Papilionoideae</taxon>
        <taxon>50 kb inversion clade</taxon>
        <taxon>NPAAA clade</taxon>
        <taxon>Hologalegina</taxon>
        <taxon>IRL clade</taxon>
        <taxon>Trifolieae</taxon>
        <taxon>Trifolium</taxon>
    </lineage>
</organism>
<proteinExistence type="predicted"/>
<protein>
    <submittedName>
        <fullName evidence="1">Copia protein</fullName>
    </submittedName>
</protein>
<dbReference type="EMBL" id="LXQA010012712">
    <property type="protein sequence ID" value="MCH87683.1"/>
    <property type="molecule type" value="Genomic_DNA"/>
</dbReference>
<reference evidence="1 2" key="1">
    <citation type="journal article" date="2018" name="Front. Plant Sci.">
        <title>Red Clover (Trifolium pratense) and Zigzag Clover (T. medium) - A Picture of Genomic Similarities and Differences.</title>
        <authorList>
            <person name="Dluhosova J."/>
            <person name="Istvanek J."/>
            <person name="Nedelnik J."/>
            <person name="Repkova J."/>
        </authorList>
    </citation>
    <scope>NUCLEOTIDE SEQUENCE [LARGE SCALE GENOMIC DNA]</scope>
    <source>
        <strain evidence="2">cv. 10/8</strain>
        <tissue evidence="1">Leaf</tissue>
    </source>
</reference>
<keyword evidence="2" id="KW-1185">Reference proteome</keyword>
<evidence type="ECO:0000313" key="2">
    <source>
        <dbReference type="Proteomes" id="UP000265520"/>
    </source>
</evidence>
<accession>A0A392MKH6</accession>
<name>A0A392MKH6_9FABA</name>
<dbReference type="PANTHER" id="PTHR11439:SF470">
    <property type="entry name" value="CYSTEINE-RICH RLK (RECEPTOR-LIKE PROTEIN KINASE) 8"/>
    <property type="match status" value="1"/>
</dbReference>